<evidence type="ECO:0000313" key="10">
    <source>
        <dbReference type="EMBL" id="GMM56762.1"/>
    </source>
</evidence>
<evidence type="ECO:0000256" key="5">
    <source>
        <dbReference type="ARBA" id="ARBA00022917"/>
    </source>
</evidence>
<dbReference type="Gene3D" id="1.10.10.410">
    <property type="match status" value="1"/>
</dbReference>
<comment type="subcellular location">
    <subcellularLocation>
        <location evidence="8">Mitochondrion</location>
    </subcellularLocation>
</comment>
<dbReference type="NCBIfam" id="NF004012">
    <property type="entry name" value="PRK05477.1-2"/>
    <property type="match status" value="1"/>
</dbReference>
<dbReference type="InterPro" id="IPR014746">
    <property type="entry name" value="Gln_synth/guanido_kin_cat_dom"/>
</dbReference>
<keyword evidence="5 8" id="KW-0648">Protein biosynthesis</keyword>
<dbReference type="PROSITE" id="PS01234">
    <property type="entry name" value="GATB"/>
    <property type="match status" value="1"/>
</dbReference>
<dbReference type="InterPro" id="IPR017959">
    <property type="entry name" value="Asn/Gln-tRNA_amidoTrfase_suB/E"/>
</dbReference>
<reference evidence="10 11" key="1">
    <citation type="journal article" date="2023" name="Elife">
        <title>Identification of key yeast species and microbe-microbe interactions impacting larval growth of Drosophila in the wild.</title>
        <authorList>
            <person name="Mure A."/>
            <person name="Sugiura Y."/>
            <person name="Maeda R."/>
            <person name="Honda K."/>
            <person name="Sakurai N."/>
            <person name="Takahashi Y."/>
            <person name="Watada M."/>
            <person name="Katoh T."/>
            <person name="Gotoh A."/>
            <person name="Gotoh Y."/>
            <person name="Taniguchi I."/>
            <person name="Nakamura K."/>
            <person name="Hayashi T."/>
            <person name="Katayama T."/>
            <person name="Uemura T."/>
            <person name="Hattori Y."/>
        </authorList>
    </citation>
    <scope>NUCLEOTIDE SEQUENCE [LARGE SCALE GENOMIC DNA]</scope>
    <source>
        <strain evidence="10 11">KH-74</strain>
    </source>
</reference>
<gene>
    <name evidence="8" type="primary">PET112</name>
    <name evidence="10" type="ORF">DAKH74_033780</name>
</gene>
<accession>A0AAV5RZI6</accession>
<dbReference type="GO" id="GO:0005524">
    <property type="term" value="F:ATP binding"/>
    <property type="evidence" value="ECO:0007669"/>
    <property type="project" value="UniProtKB-KW"/>
</dbReference>
<dbReference type="Pfam" id="PF02934">
    <property type="entry name" value="GatB_N"/>
    <property type="match status" value="1"/>
</dbReference>
<dbReference type="Pfam" id="PF02637">
    <property type="entry name" value="GatB_Yqey"/>
    <property type="match status" value="1"/>
</dbReference>
<dbReference type="PANTHER" id="PTHR11659:SF0">
    <property type="entry name" value="GLUTAMYL-TRNA(GLN) AMIDOTRANSFERASE SUBUNIT B, MITOCHONDRIAL"/>
    <property type="match status" value="1"/>
</dbReference>
<dbReference type="GO" id="GO:0005739">
    <property type="term" value="C:mitochondrion"/>
    <property type="evidence" value="ECO:0007669"/>
    <property type="project" value="UniProtKB-SubCell"/>
</dbReference>
<dbReference type="GO" id="GO:0070681">
    <property type="term" value="P:glutaminyl-tRNAGln biosynthesis via transamidation"/>
    <property type="evidence" value="ECO:0007669"/>
    <property type="project" value="UniProtKB-UniRule"/>
</dbReference>
<comment type="subunit">
    <text evidence="8">Subunit of the heterotrimeric GatFAB amidotransferase (AdT) complex, composed of A, B and F subunits.</text>
</comment>
<dbReference type="SUPFAM" id="SSF89095">
    <property type="entry name" value="GatB/YqeY motif"/>
    <property type="match status" value="1"/>
</dbReference>
<evidence type="ECO:0000256" key="8">
    <source>
        <dbReference type="HAMAP-Rule" id="MF_03147"/>
    </source>
</evidence>
<sequence length="545" mass="62510">MLRGNYRILSRVARRHASSNTLSSKYELTCGLEIHTQLNTKNKLFSMSSNKSFESLAHPNINASYFDVALPGTQPVLNYEAVLFAAKLAVSLHGTVNINSQFDRKHYFYGDQPQGYQITQHYHPFSKGGYIMLSKEFDGIDQDLSKINITQLQIEQDTARSSYLHQSLIEGREEALIDFNRSNVPLIELVTEPDFHDVKQVKAFIKKYQNLVRQLHISTGDLETGSIRVDVNVSVNEHPRVELKNLPNTSSILNAIKYEYKRQVEVLEGGSLGGSKAVETRGWDGEKTTLLRSKESAVDYRYMADPELPPVTLSPDVLVNVKKSLTQSADDCIRELMAEPYNLTLKDAKILTIQNDFNDLYNNEEVRQYYLETFNIYMLLLKDDNKKKPKIIVSWILHELLGNLKKLEIPLKKLNENMLPPELFAELLVLIHKQIISNSSAKMLLFHILEEFKANDCVKVENLDFKALIKKYDLEVQTDVSKTELEQNCRDIITELNNPKMIDDIKSGKKKNSLKYLVGLGMRKYQGKIKVQELENMFKQILELE</sequence>
<comment type="function">
    <text evidence="8">Allows the formation of correctly charged Gln-tRNA(Gln) through the transamidation of misacylated Glu-tRNA(Gln) in the mitochondria. The reaction takes place in the presence of glutamine and ATP through an activated gamma-phospho-Glu-tRNA(Gln).</text>
</comment>
<proteinExistence type="inferred from homology"/>
<evidence type="ECO:0000256" key="4">
    <source>
        <dbReference type="ARBA" id="ARBA00022840"/>
    </source>
</evidence>
<dbReference type="PANTHER" id="PTHR11659">
    <property type="entry name" value="GLUTAMYL-TRNA GLN AMIDOTRANSFERASE SUBUNIT B MITOCHONDRIAL AND PROKARYOTIC PET112-RELATED"/>
    <property type="match status" value="1"/>
</dbReference>
<evidence type="ECO:0000256" key="1">
    <source>
        <dbReference type="ARBA" id="ARBA00005306"/>
    </source>
</evidence>
<dbReference type="InterPro" id="IPR018027">
    <property type="entry name" value="Asn/Gln_amidotransferase"/>
</dbReference>
<evidence type="ECO:0000256" key="7">
    <source>
        <dbReference type="ARBA" id="ARBA00047913"/>
    </source>
</evidence>
<comment type="caution">
    <text evidence="10">The sequence shown here is derived from an EMBL/GenBank/DDBJ whole genome shotgun (WGS) entry which is preliminary data.</text>
</comment>
<evidence type="ECO:0000256" key="2">
    <source>
        <dbReference type="ARBA" id="ARBA00022598"/>
    </source>
</evidence>
<dbReference type="InterPro" id="IPR023168">
    <property type="entry name" value="GatB_Yqey_C_2"/>
</dbReference>
<evidence type="ECO:0000256" key="6">
    <source>
        <dbReference type="ARBA" id="ARBA00023128"/>
    </source>
</evidence>
<keyword evidence="3 8" id="KW-0547">Nucleotide-binding</keyword>
<dbReference type="HAMAP" id="MF_00121">
    <property type="entry name" value="GatB"/>
    <property type="match status" value="1"/>
</dbReference>
<dbReference type="SMART" id="SM00845">
    <property type="entry name" value="GatB_Yqey"/>
    <property type="match status" value="1"/>
</dbReference>
<feature type="domain" description="Asn/Gln amidotransferase" evidence="9">
    <location>
        <begin position="375"/>
        <end position="542"/>
    </location>
</feature>
<keyword evidence="2 8" id="KW-0436">Ligase</keyword>
<dbReference type="GO" id="GO:0032543">
    <property type="term" value="P:mitochondrial translation"/>
    <property type="evidence" value="ECO:0007669"/>
    <property type="project" value="UniProtKB-UniRule"/>
</dbReference>
<keyword evidence="6 8" id="KW-0496">Mitochondrion</keyword>
<dbReference type="Proteomes" id="UP001377567">
    <property type="component" value="Unassembled WGS sequence"/>
</dbReference>
<dbReference type="InterPro" id="IPR004413">
    <property type="entry name" value="GatB"/>
</dbReference>
<dbReference type="NCBIfam" id="TIGR00133">
    <property type="entry name" value="gatB"/>
    <property type="match status" value="1"/>
</dbReference>
<comment type="similarity">
    <text evidence="1 8">Belongs to the GatB/GatE family. GatB subfamily.</text>
</comment>
<protein>
    <recommendedName>
        <fullName evidence="8">Glutamyl-tRNA(Gln) amidotransferase subunit B, mitochondrial</fullName>
        <shortName evidence="8">Glu-AdT subunit B</shortName>
        <ecNumber evidence="8">6.3.5.-</ecNumber>
    </recommendedName>
</protein>
<evidence type="ECO:0000313" key="11">
    <source>
        <dbReference type="Proteomes" id="UP001377567"/>
    </source>
</evidence>
<dbReference type="InterPro" id="IPR006075">
    <property type="entry name" value="Asn/Gln-tRNA_Trfase_suB/E_cat"/>
</dbReference>
<dbReference type="InterPro" id="IPR003789">
    <property type="entry name" value="Asn/Gln_tRNA_amidoTrase-B-like"/>
</dbReference>
<dbReference type="EC" id="6.3.5.-" evidence="8"/>
<evidence type="ECO:0000259" key="9">
    <source>
        <dbReference type="SMART" id="SM00845"/>
    </source>
</evidence>
<dbReference type="EMBL" id="BTGD01000010">
    <property type="protein sequence ID" value="GMM56762.1"/>
    <property type="molecule type" value="Genomic_DNA"/>
</dbReference>
<dbReference type="SUPFAM" id="SSF55931">
    <property type="entry name" value="Glutamine synthetase/guanido kinase"/>
    <property type="match status" value="1"/>
</dbReference>
<dbReference type="InterPro" id="IPR017958">
    <property type="entry name" value="Gln-tRNA_amidoTrfase_suB_CS"/>
</dbReference>
<keyword evidence="11" id="KW-1185">Reference proteome</keyword>
<name>A0AAV5RZI6_MAUHU</name>
<dbReference type="GO" id="GO:0050567">
    <property type="term" value="F:glutaminyl-tRNA synthase (glutamine-hydrolyzing) activity"/>
    <property type="evidence" value="ECO:0007669"/>
    <property type="project" value="UniProtKB-UniRule"/>
</dbReference>
<comment type="catalytic activity">
    <reaction evidence="7 8">
        <text>L-glutamyl-tRNA(Gln) + L-glutamine + ATP + H2O = L-glutaminyl-tRNA(Gln) + L-glutamate + ADP + phosphate + H(+)</text>
        <dbReference type="Rhea" id="RHEA:17521"/>
        <dbReference type="Rhea" id="RHEA-COMP:9681"/>
        <dbReference type="Rhea" id="RHEA-COMP:9684"/>
        <dbReference type="ChEBI" id="CHEBI:15377"/>
        <dbReference type="ChEBI" id="CHEBI:15378"/>
        <dbReference type="ChEBI" id="CHEBI:29985"/>
        <dbReference type="ChEBI" id="CHEBI:30616"/>
        <dbReference type="ChEBI" id="CHEBI:43474"/>
        <dbReference type="ChEBI" id="CHEBI:58359"/>
        <dbReference type="ChEBI" id="CHEBI:78520"/>
        <dbReference type="ChEBI" id="CHEBI:78521"/>
        <dbReference type="ChEBI" id="CHEBI:456216"/>
    </reaction>
</comment>
<keyword evidence="4 8" id="KW-0067">ATP-binding</keyword>
<evidence type="ECO:0000256" key="3">
    <source>
        <dbReference type="ARBA" id="ARBA00022741"/>
    </source>
</evidence>
<dbReference type="GO" id="GO:0030956">
    <property type="term" value="C:glutamyl-tRNA(Gln) amidotransferase complex"/>
    <property type="evidence" value="ECO:0007669"/>
    <property type="project" value="UniProtKB-UniRule"/>
</dbReference>
<dbReference type="AlphaFoldDB" id="A0AAV5RZI6"/>
<organism evidence="10 11">
    <name type="scientific">Maudiozyma humilis</name>
    <name type="common">Sour dough yeast</name>
    <name type="synonym">Kazachstania humilis</name>
    <dbReference type="NCBI Taxonomy" id="51915"/>
    <lineage>
        <taxon>Eukaryota</taxon>
        <taxon>Fungi</taxon>
        <taxon>Dikarya</taxon>
        <taxon>Ascomycota</taxon>
        <taxon>Saccharomycotina</taxon>
        <taxon>Saccharomycetes</taxon>
        <taxon>Saccharomycetales</taxon>
        <taxon>Saccharomycetaceae</taxon>
        <taxon>Maudiozyma</taxon>
    </lineage>
</organism>